<dbReference type="InterPro" id="IPR014755">
    <property type="entry name" value="Cu-Rt/internalin_Ig-like"/>
</dbReference>
<dbReference type="Proteomes" id="UP000249518">
    <property type="component" value="Unassembled WGS sequence"/>
</dbReference>
<dbReference type="InterPro" id="IPR003343">
    <property type="entry name" value="Big_2"/>
</dbReference>
<dbReference type="InterPro" id="IPR008964">
    <property type="entry name" value="Invasin/intimin_cell_adhesion"/>
</dbReference>
<dbReference type="Pfam" id="PF02368">
    <property type="entry name" value="Big_2"/>
    <property type="match status" value="1"/>
</dbReference>
<dbReference type="AlphaFoldDB" id="A0A328WQQ3"/>
<dbReference type="RefSeq" id="WP_146740333.1">
    <property type="nucleotide sequence ID" value="NZ_QLSV01000008.1"/>
</dbReference>
<dbReference type="Gene3D" id="2.60.40.1220">
    <property type="match status" value="1"/>
</dbReference>
<name>A0A328WQQ3_9FLAO</name>
<sequence length="365" mass="38788">NTTSPNGIIGTWSPETINNTTNGNYIFTPNANECASPITLVVTISTVTASITGTDLLCIGQSTQWTPSITGGTWSSNNTTIATVDSNGTITAVASGITTINYFIQGSCDTRVSETIEVINLPAPNLIESFVCVDNLTGEVAAPVLLVSGLSNNDYTFVWTVDGDVLPTTQNNHLATETGIYTVTATHNTTGCSGTSTGTVSASSVAIGSATVGEDFNQNQVITVTVTGGSGEYEYILNDGPSQSSNYFTNVLQGENTIIVRDKNGCGDLVLTVYALKYPPFFTPNGDGFNDSWNISGLENQPGSIIYIFDRYGKLLKTLKASGGNGWDGTYNGAKMPSSDYWFTLLYTNQGGFEKEFKAHFSLKR</sequence>
<dbReference type="EMBL" id="QLSV01000008">
    <property type="protein sequence ID" value="RAR47595.1"/>
    <property type="molecule type" value="Genomic_DNA"/>
</dbReference>
<dbReference type="InterPro" id="IPR026341">
    <property type="entry name" value="T9SS_type_B"/>
</dbReference>
<dbReference type="SUPFAM" id="SSF49373">
    <property type="entry name" value="Invasin/intimin cell-adhesion fragments"/>
    <property type="match status" value="1"/>
</dbReference>
<evidence type="ECO:0000313" key="4">
    <source>
        <dbReference type="Proteomes" id="UP000249518"/>
    </source>
</evidence>
<keyword evidence="1" id="KW-0732">Signal</keyword>
<organism evidence="3 4">
    <name type="scientific">Flavobacterium lacus</name>
    <dbReference type="NCBI Taxonomy" id="1353778"/>
    <lineage>
        <taxon>Bacteria</taxon>
        <taxon>Pseudomonadati</taxon>
        <taxon>Bacteroidota</taxon>
        <taxon>Flavobacteriia</taxon>
        <taxon>Flavobacteriales</taxon>
        <taxon>Flavobacteriaceae</taxon>
        <taxon>Flavobacterium</taxon>
    </lineage>
</organism>
<feature type="domain" description="BIG2" evidence="2">
    <location>
        <begin position="72"/>
        <end position="102"/>
    </location>
</feature>
<protein>
    <submittedName>
        <fullName evidence="3">Gliding motility-associated-like protein</fullName>
    </submittedName>
</protein>
<comment type="caution">
    <text evidence="3">The sequence shown here is derived from an EMBL/GenBank/DDBJ whole genome shotgun (WGS) entry which is preliminary data.</text>
</comment>
<evidence type="ECO:0000256" key="1">
    <source>
        <dbReference type="ARBA" id="ARBA00022729"/>
    </source>
</evidence>
<dbReference type="NCBIfam" id="TIGR04131">
    <property type="entry name" value="Bac_Flav_CTERM"/>
    <property type="match status" value="1"/>
</dbReference>
<dbReference type="OrthoDB" id="9765926at2"/>
<dbReference type="Pfam" id="PF13585">
    <property type="entry name" value="CHU_C"/>
    <property type="match status" value="1"/>
</dbReference>
<reference evidence="3 4" key="1">
    <citation type="submission" date="2018-06" db="EMBL/GenBank/DDBJ databases">
        <title>Genomic Encyclopedia of Type Strains, Phase III (KMG-III): the genomes of soil and plant-associated and newly described type strains.</title>
        <authorList>
            <person name="Whitman W."/>
        </authorList>
    </citation>
    <scope>NUCLEOTIDE SEQUENCE [LARGE SCALE GENOMIC DNA]</scope>
    <source>
        <strain evidence="3 4">CGMCC 1.12504</strain>
    </source>
</reference>
<feature type="non-terminal residue" evidence="3">
    <location>
        <position position="1"/>
    </location>
</feature>
<gene>
    <name evidence="3" type="ORF">B0I10_10898</name>
</gene>
<evidence type="ECO:0000313" key="3">
    <source>
        <dbReference type="EMBL" id="RAR47595.1"/>
    </source>
</evidence>
<keyword evidence="4" id="KW-1185">Reference proteome</keyword>
<evidence type="ECO:0000259" key="2">
    <source>
        <dbReference type="Pfam" id="PF02368"/>
    </source>
</evidence>
<proteinExistence type="predicted"/>
<accession>A0A328WQQ3</accession>
<dbReference type="Gene3D" id="2.60.40.1080">
    <property type="match status" value="1"/>
</dbReference>